<evidence type="ECO:0000313" key="1">
    <source>
        <dbReference type="EMBL" id="USP73704.1"/>
    </source>
</evidence>
<protein>
    <submittedName>
        <fullName evidence="1">Uncharacterized protein</fullName>
    </submittedName>
</protein>
<name>A0A9Q9DPJ3_CURCL</name>
<dbReference type="OrthoDB" id="5331170at2759"/>
<proteinExistence type="predicted"/>
<evidence type="ECO:0000313" key="2">
    <source>
        <dbReference type="Proteomes" id="UP001056012"/>
    </source>
</evidence>
<keyword evidence="2" id="KW-1185">Reference proteome</keyword>
<dbReference type="AlphaFoldDB" id="A0A9Q9DPJ3"/>
<gene>
    <name evidence="1" type="ORF">yc1106_00978</name>
</gene>
<reference evidence="1" key="1">
    <citation type="submission" date="2021-12" db="EMBL/GenBank/DDBJ databases">
        <title>Curvularia clavata genome.</title>
        <authorList>
            <person name="Cao Y."/>
        </authorList>
    </citation>
    <scope>NUCLEOTIDE SEQUENCE</scope>
    <source>
        <strain evidence="1">Yc1106</strain>
    </source>
</reference>
<accession>A0A9Q9DPJ3</accession>
<dbReference type="VEuPathDB" id="FungiDB:yc1106_00978"/>
<dbReference type="Proteomes" id="UP001056012">
    <property type="component" value="Chromosome 1"/>
</dbReference>
<dbReference type="EMBL" id="CP089274">
    <property type="protein sequence ID" value="USP73704.1"/>
    <property type="molecule type" value="Genomic_DNA"/>
</dbReference>
<organism evidence="1 2">
    <name type="scientific">Curvularia clavata</name>
    <dbReference type="NCBI Taxonomy" id="95742"/>
    <lineage>
        <taxon>Eukaryota</taxon>
        <taxon>Fungi</taxon>
        <taxon>Dikarya</taxon>
        <taxon>Ascomycota</taxon>
        <taxon>Pezizomycotina</taxon>
        <taxon>Dothideomycetes</taxon>
        <taxon>Pleosporomycetidae</taxon>
        <taxon>Pleosporales</taxon>
        <taxon>Pleosporineae</taxon>
        <taxon>Pleosporaceae</taxon>
        <taxon>Curvularia</taxon>
    </lineage>
</organism>
<sequence>MGRTPLPDPPIFEPALDGFRHETATFYRDSFQQGWYQDGRRLRHVKASKAFIWPKDGKNGSSWGRLKDVFQNKGPDVYVAFGARPTDCVSNRPPRSQWAGHSHLDDRSMKYSFNSEKFAPWTKSNLLGGREYGLSYDFRTRKHSRPNRWMWTDAIWQQEPYKNRKANSYPEALRTMSGLWCQDTQYLPECLGGYFDNEFGFGLPF</sequence>